<evidence type="ECO:0000313" key="11">
    <source>
        <dbReference type="EMBL" id="MCS5732259.1"/>
    </source>
</evidence>
<evidence type="ECO:0000313" key="12">
    <source>
        <dbReference type="Proteomes" id="UP001165586"/>
    </source>
</evidence>
<keyword evidence="3 11" id="KW-0328">Glycosyltransferase</keyword>
<dbReference type="EMBL" id="JANLCJ010000001">
    <property type="protein sequence ID" value="MCS5732259.1"/>
    <property type="molecule type" value="Genomic_DNA"/>
</dbReference>
<comment type="caution">
    <text evidence="11">The sequence shown here is derived from an EMBL/GenBank/DDBJ whole genome shotgun (WGS) entry which is preliminary data.</text>
</comment>
<dbReference type="Gene3D" id="3.90.550.10">
    <property type="entry name" value="Spore Coat Polysaccharide Biosynthesis Protein SpsA, Chain A"/>
    <property type="match status" value="1"/>
</dbReference>
<name>A0ABT2GWC1_9MICO</name>
<evidence type="ECO:0000256" key="8">
    <source>
        <dbReference type="ARBA" id="ARBA00038120"/>
    </source>
</evidence>
<keyword evidence="12" id="KW-1185">Reference proteome</keyword>
<organism evidence="11 12">
    <name type="scientific">Herbiconiux daphne</name>
    <dbReference type="NCBI Taxonomy" id="2970914"/>
    <lineage>
        <taxon>Bacteria</taxon>
        <taxon>Bacillati</taxon>
        <taxon>Actinomycetota</taxon>
        <taxon>Actinomycetes</taxon>
        <taxon>Micrococcales</taxon>
        <taxon>Microbacteriaceae</taxon>
        <taxon>Herbiconiux</taxon>
    </lineage>
</organism>
<comment type="subcellular location">
    <subcellularLocation>
        <location evidence="1">Cell membrane</location>
    </subcellularLocation>
</comment>
<evidence type="ECO:0000256" key="7">
    <source>
        <dbReference type="ARBA" id="ARBA00037904"/>
    </source>
</evidence>
<sequence length="252" mass="26830">MIEALDVVIPARNEELLLRGSLESVLASREAFFRGLAATSQSTAVLSRVVVVLDACTDRSAAIARSFGDRIAVLEVDLANVGRARATGVAHLIGLTPGVEPTRHWVCNTDADTDVPTSWLREHFDAAQSGALAAVGRVMPRRADLGEHVVDRWSAVHAGETRHVFGANLGVRADAYTRVGGFSARSVGEDVALVRSIDELELDAALGDEPGVHTLEPPARVVELLGSVVQTSGRFDGRTPGGFAGYLRKFVE</sequence>
<dbReference type="Pfam" id="PF00535">
    <property type="entry name" value="Glycos_transf_2"/>
    <property type="match status" value="1"/>
</dbReference>
<dbReference type="InterPro" id="IPR001173">
    <property type="entry name" value="Glyco_trans_2-like"/>
</dbReference>
<keyword evidence="4 11" id="KW-0808">Transferase</keyword>
<dbReference type="RefSeq" id="WP_259536814.1">
    <property type="nucleotide sequence ID" value="NZ_JANLCJ010000001.1"/>
</dbReference>
<keyword evidence="2" id="KW-1003">Cell membrane</keyword>
<evidence type="ECO:0000256" key="3">
    <source>
        <dbReference type="ARBA" id="ARBA00022676"/>
    </source>
</evidence>
<evidence type="ECO:0000259" key="10">
    <source>
        <dbReference type="Pfam" id="PF00535"/>
    </source>
</evidence>
<gene>
    <name evidence="11" type="ORF">N1032_00685</name>
</gene>
<dbReference type="PANTHER" id="PTHR43646">
    <property type="entry name" value="GLYCOSYLTRANSFERASE"/>
    <property type="match status" value="1"/>
</dbReference>
<dbReference type="InterPro" id="IPR029044">
    <property type="entry name" value="Nucleotide-diphossugar_trans"/>
</dbReference>
<dbReference type="SUPFAM" id="SSF53448">
    <property type="entry name" value="Nucleotide-diphospho-sugar transferases"/>
    <property type="match status" value="1"/>
</dbReference>
<protein>
    <recommendedName>
        <fullName evidence="9">4,4'-diaponeurosporenoate glycosyltransferase</fullName>
    </recommendedName>
</protein>
<dbReference type="GO" id="GO:0016757">
    <property type="term" value="F:glycosyltransferase activity"/>
    <property type="evidence" value="ECO:0007669"/>
    <property type="project" value="UniProtKB-KW"/>
</dbReference>
<feature type="domain" description="Glycosyltransferase 2-like" evidence="10">
    <location>
        <begin position="7"/>
        <end position="149"/>
    </location>
</feature>
<comment type="pathway">
    <text evidence="7">Carotenoid biosynthesis; staphyloxanthin biosynthesis; staphyloxanthin from farnesyl diphosphate: step 4/5.</text>
</comment>
<comment type="function">
    <text evidence="6">Catalyzes the glycosylation of 4,4'-diaponeurosporenoate, i.e. the esterification of glucose at the C1'' position with the carboxyl group of 4,4'-diaponeurosporenic acid, to form glycosyl-4,4'-diaponeurosporenoate. This is a step in the biosynthesis of staphyloxanthin, an orange pigment present in most staphylococci strains.</text>
</comment>
<dbReference type="Proteomes" id="UP001165586">
    <property type="component" value="Unassembled WGS sequence"/>
</dbReference>
<comment type="similarity">
    <text evidence="8">Belongs to the glycosyltransferase 2 family. CrtQ subfamily.</text>
</comment>
<evidence type="ECO:0000256" key="2">
    <source>
        <dbReference type="ARBA" id="ARBA00022475"/>
    </source>
</evidence>
<proteinExistence type="inferred from homology"/>
<evidence type="ECO:0000256" key="4">
    <source>
        <dbReference type="ARBA" id="ARBA00022679"/>
    </source>
</evidence>
<evidence type="ECO:0000256" key="1">
    <source>
        <dbReference type="ARBA" id="ARBA00004236"/>
    </source>
</evidence>
<evidence type="ECO:0000256" key="9">
    <source>
        <dbReference type="ARBA" id="ARBA00040345"/>
    </source>
</evidence>
<dbReference type="PANTHER" id="PTHR43646:SF2">
    <property type="entry name" value="GLYCOSYLTRANSFERASE 2-LIKE DOMAIN-CONTAINING PROTEIN"/>
    <property type="match status" value="1"/>
</dbReference>
<accession>A0ABT2GWC1</accession>
<reference evidence="11" key="1">
    <citation type="submission" date="2022-08" db="EMBL/GenBank/DDBJ databases">
        <authorList>
            <person name="Deng Y."/>
            <person name="Han X.-F."/>
            <person name="Zhang Y.-Q."/>
        </authorList>
    </citation>
    <scope>NUCLEOTIDE SEQUENCE</scope>
    <source>
        <strain evidence="11">CPCC 203386</strain>
    </source>
</reference>
<keyword evidence="5" id="KW-0472">Membrane</keyword>
<evidence type="ECO:0000256" key="5">
    <source>
        <dbReference type="ARBA" id="ARBA00023136"/>
    </source>
</evidence>
<evidence type="ECO:0000256" key="6">
    <source>
        <dbReference type="ARBA" id="ARBA00037281"/>
    </source>
</evidence>